<dbReference type="Proteomes" id="UP000077381">
    <property type="component" value="Unassembled WGS sequence"/>
</dbReference>
<dbReference type="InterPro" id="IPR041183">
    <property type="entry name" value="Cyclophilin-like"/>
</dbReference>
<name>A0A177HHY6_9ACTN</name>
<dbReference type="EMBL" id="LOHS01000164">
    <property type="protein sequence ID" value="OAH09997.1"/>
    <property type="molecule type" value="Genomic_DNA"/>
</dbReference>
<accession>A0A177HHY6</accession>
<evidence type="ECO:0000313" key="4">
    <source>
        <dbReference type="EMBL" id="OAH09997.1"/>
    </source>
</evidence>
<feature type="signal peptide" evidence="2">
    <location>
        <begin position="1"/>
        <end position="27"/>
    </location>
</feature>
<keyword evidence="2" id="KW-0732">Signal</keyword>
<dbReference type="OrthoDB" id="5298378at2"/>
<dbReference type="SUPFAM" id="SSF50891">
    <property type="entry name" value="Cyclophilin-like"/>
    <property type="match status" value="1"/>
</dbReference>
<reference evidence="4 5" key="1">
    <citation type="submission" date="2015-12" db="EMBL/GenBank/DDBJ databases">
        <title>Genome sequence of Streptomyces sp. G25.</title>
        <authorList>
            <person name="Poehlein A."/>
            <person name="Roettig A."/>
            <person name="Hiessl S."/>
            <person name="Hauschild P."/>
            <person name="Schauer J."/>
            <person name="Madkour M.H."/>
            <person name="Al-Ansari A.M."/>
            <person name="Almakishah N.H."/>
            <person name="Steinbuechel A."/>
            <person name="Daniel R."/>
        </authorList>
    </citation>
    <scope>NUCLEOTIDE SEQUENCE [LARGE SCALE GENOMIC DNA]</scope>
    <source>
        <strain evidence="5">G25(2015)</strain>
    </source>
</reference>
<feature type="domain" description="Cyclophilin-like" evidence="3">
    <location>
        <begin position="76"/>
        <end position="185"/>
    </location>
</feature>
<feature type="region of interest" description="Disordered" evidence="1">
    <location>
        <begin position="25"/>
        <end position="70"/>
    </location>
</feature>
<dbReference type="PATRIC" id="fig|1716141.3.peg.7143"/>
<keyword evidence="5" id="KW-1185">Reference proteome</keyword>
<evidence type="ECO:0000256" key="2">
    <source>
        <dbReference type="SAM" id="SignalP"/>
    </source>
</evidence>
<gene>
    <name evidence="4" type="ORF">STSP_67620</name>
</gene>
<protein>
    <recommendedName>
        <fullName evidence="3">Cyclophilin-like domain-containing protein</fullName>
    </recommendedName>
</protein>
<evidence type="ECO:0000313" key="5">
    <source>
        <dbReference type="Proteomes" id="UP000077381"/>
    </source>
</evidence>
<proteinExistence type="predicted"/>
<comment type="caution">
    <text evidence="4">The sequence shown here is derived from an EMBL/GenBank/DDBJ whole genome shotgun (WGS) entry which is preliminary data.</text>
</comment>
<evidence type="ECO:0000259" key="3">
    <source>
        <dbReference type="Pfam" id="PF18050"/>
    </source>
</evidence>
<dbReference type="InterPro" id="IPR029000">
    <property type="entry name" value="Cyclophilin-like_dom_sf"/>
</dbReference>
<sequence length="188" mass="19452">MPAALPTRTRAAVTAALLLSVTACTQASSPSTKTPQRTKASSALTTAPAPTTPQRTTATPAPTTPSGRTTVNTIRLTIDGAPVDVTLNDSAAARDFAEQLPLNLTLTDFHGTEKIADLSRRLSTSGAPAGADPRVGDLAYYAPWGNLAIYYRDASYAYGVIILGHVPESVTEQLAATDTAAVTIEPAS</sequence>
<organism evidence="4 5">
    <name type="scientific">Streptomyces jeddahensis</name>
    <dbReference type="NCBI Taxonomy" id="1716141"/>
    <lineage>
        <taxon>Bacteria</taxon>
        <taxon>Bacillati</taxon>
        <taxon>Actinomycetota</taxon>
        <taxon>Actinomycetes</taxon>
        <taxon>Kitasatosporales</taxon>
        <taxon>Streptomycetaceae</taxon>
        <taxon>Streptomyces</taxon>
    </lineage>
</organism>
<dbReference type="Pfam" id="PF18050">
    <property type="entry name" value="Cyclophil_like2"/>
    <property type="match status" value="1"/>
</dbReference>
<evidence type="ECO:0000256" key="1">
    <source>
        <dbReference type="SAM" id="MobiDB-lite"/>
    </source>
</evidence>
<dbReference type="Gene3D" id="2.40.100.20">
    <property type="match status" value="1"/>
</dbReference>
<feature type="compositionally biased region" description="Polar residues" evidence="1">
    <location>
        <begin position="25"/>
        <end position="37"/>
    </location>
</feature>
<feature type="compositionally biased region" description="Low complexity" evidence="1">
    <location>
        <begin position="38"/>
        <end position="70"/>
    </location>
</feature>
<feature type="chain" id="PRO_5008062847" description="Cyclophilin-like domain-containing protein" evidence="2">
    <location>
        <begin position="28"/>
        <end position="188"/>
    </location>
</feature>
<dbReference type="AlphaFoldDB" id="A0A177HHY6"/>